<dbReference type="CDD" id="cd06261">
    <property type="entry name" value="TM_PBP2"/>
    <property type="match status" value="1"/>
</dbReference>
<proteinExistence type="inferred from homology"/>
<feature type="transmembrane region" description="Helical" evidence="7">
    <location>
        <begin position="269"/>
        <end position="291"/>
    </location>
</feature>
<dbReference type="GO" id="GO:0055085">
    <property type="term" value="P:transmembrane transport"/>
    <property type="evidence" value="ECO:0007669"/>
    <property type="project" value="InterPro"/>
</dbReference>
<evidence type="ECO:0000256" key="6">
    <source>
        <dbReference type="ARBA" id="ARBA00023136"/>
    </source>
</evidence>
<dbReference type="PANTHER" id="PTHR30465">
    <property type="entry name" value="INNER MEMBRANE ABC TRANSPORTER"/>
    <property type="match status" value="1"/>
</dbReference>
<dbReference type="InterPro" id="IPR045621">
    <property type="entry name" value="BPD_transp_1_N"/>
</dbReference>
<evidence type="ECO:0000313" key="10">
    <source>
        <dbReference type="Proteomes" id="UP000179157"/>
    </source>
</evidence>
<dbReference type="STRING" id="1817864.A2Z21_09155"/>
<organism evidence="9 10">
    <name type="scientific">Fraserbacteria sp. (strain RBG_16_55_9)</name>
    <dbReference type="NCBI Taxonomy" id="1817864"/>
    <lineage>
        <taxon>Bacteria</taxon>
        <taxon>Candidatus Fraseribacteriota</taxon>
    </lineage>
</organism>
<evidence type="ECO:0000313" key="9">
    <source>
        <dbReference type="EMBL" id="OGF53617.1"/>
    </source>
</evidence>
<gene>
    <name evidence="9" type="ORF">A2Z21_09155</name>
</gene>
<dbReference type="EMBL" id="MFGX01000100">
    <property type="protein sequence ID" value="OGF53617.1"/>
    <property type="molecule type" value="Genomic_DNA"/>
</dbReference>
<dbReference type="PROSITE" id="PS50928">
    <property type="entry name" value="ABC_TM1"/>
    <property type="match status" value="1"/>
</dbReference>
<dbReference type="SUPFAM" id="SSF161098">
    <property type="entry name" value="MetI-like"/>
    <property type="match status" value="1"/>
</dbReference>
<keyword evidence="5 7" id="KW-1133">Transmembrane helix</keyword>
<comment type="similarity">
    <text evidence="7">Belongs to the binding-protein-dependent transport system permease family.</text>
</comment>
<dbReference type="PANTHER" id="PTHR30465:SF0">
    <property type="entry name" value="OLIGOPEPTIDE TRANSPORT SYSTEM PERMEASE PROTEIN APPB"/>
    <property type="match status" value="1"/>
</dbReference>
<reference evidence="9 10" key="1">
    <citation type="journal article" date="2016" name="Nat. Commun.">
        <title>Thousands of microbial genomes shed light on interconnected biogeochemical processes in an aquifer system.</title>
        <authorList>
            <person name="Anantharaman K."/>
            <person name="Brown C.T."/>
            <person name="Hug L.A."/>
            <person name="Sharon I."/>
            <person name="Castelle C.J."/>
            <person name="Probst A.J."/>
            <person name="Thomas B.C."/>
            <person name="Singh A."/>
            <person name="Wilkins M.J."/>
            <person name="Karaoz U."/>
            <person name="Brodie E.L."/>
            <person name="Williams K.H."/>
            <person name="Hubbard S.S."/>
            <person name="Banfield J.F."/>
        </authorList>
    </citation>
    <scope>NUCLEOTIDE SEQUENCE [LARGE SCALE GENOMIC DNA]</scope>
    <source>
        <strain evidence="10">RBG_16_55_9</strain>
    </source>
</reference>
<evidence type="ECO:0000256" key="2">
    <source>
        <dbReference type="ARBA" id="ARBA00022448"/>
    </source>
</evidence>
<feature type="transmembrane region" description="Helical" evidence="7">
    <location>
        <begin position="207"/>
        <end position="227"/>
    </location>
</feature>
<dbReference type="Pfam" id="PF00528">
    <property type="entry name" value="BPD_transp_1"/>
    <property type="match status" value="1"/>
</dbReference>
<dbReference type="Gene3D" id="1.10.3720.10">
    <property type="entry name" value="MetI-like"/>
    <property type="match status" value="1"/>
</dbReference>
<dbReference type="InterPro" id="IPR000515">
    <property type="entry name" value="MetI-like"/>
</dbReference>
<evidence type="ECO:0000256" key="5">
    <source>
        <dbReference type="ARBA" id="ARBA00022989"/>
    </source>
</evidence>
<keyword evidence="2 7" id="KW-0813">Transport</keyword>
<feature type="domain" description="ABC transmembrane type-1" evidence="8">
    <location>
        <begin position="111"/>
        <end position="334"/>
    </location>
</feature>
<keyword evidence="6 7" id="KW-0472">Membrane</keyword>
<feature type="transmembrane region" description="Helical" evidence="7">
    <location>
        <begin position="148"/>
        <end position="172"/>
    </location>
</feature>
<evidence type="ECO:0000256" key="1">
    <source>
        <dbReference type="ARBA" id="ARBA00004651"/>
    </source>
</evidence>
<feature type="transmembrane region" description="Helical" evidence="7">
    <location>
        <begin position="111"/>
        <end position="136"/>
    </location>
</feature>
<dbReference type="Pfam" id="PF19300">
    <property type="entry name" value="BPD_transp_1_N"/>
    <property type="match status" value="1"/>
</dbReference>
<accession>A0A1F5UR41</accession>
<protein>
    <recommendedName>
        <fullName evidence="8">ABC transmembrane type-1 domain-containing protein</fullName>
    </recommendedName>
</protein>
<comment type="subcellular location">
    <subcellularLocation>
        <location evidence="1 7">Cell membrane</location>
        <topology evidence="1 7">Multi-pass membrane protein</topology>
    </subcellularLocation>
</comment>
<feature type="transmembrane region" description="Helical" evidence="7">
    <location>
        <begin position="9"/>
        <end position="29"/>
    </location>
</feature>
<evidence type="ECO:0000256" key="4">
    <source>
        <dbReference type="ARBA" id="ARBA00022692"/>
    </source>
</evidence>
<keyword evidence="3" id="KW-1003">Cell membrane</keyword>
<dbReference type="Proteomes" id="UP000179157">
    <property type="component" value="Unassembled WGS sequence"/>
</dbReference>
<evidence type="ECO:0000256" key="3">
    <source>
        <dbReference type="ARBA" id="ARBA00022475"/>
    </source>
</evidence>
<evidence type="ECO:0000256" key="7">
    <source>
        <dbReference type="RuleBase" id="RU363032"/>
    </source>
</evidence>
<feature type="transmembrane region" description="Helical" evidence="7">
    <location>
        <begin position="311"/>
        <end position="336"/>
    </location>
</feature>
<keyword evidence="4 7" id="KW-0812">Transmembrane</keyword>
<dbReference type="InterPro" id="IPR035906">
    <property type="entry name" value="MetI-like_sf"/>
</dbReference>
<dbReference type="AlphaFoldDB" id="A0A1F5UR41"/>
<dbReference type="GO" id="GO:0005886">
    <property type="term" value="C:plasma membrane"/>
    <property type="evidence" value="ECO:0007669"/>
    <property type="project" value="UniProtKB-SubCell"/>
</dbReference>
<evidence type="ECO:0000259" key="8">
    <source>
        <dbReference type="PROSITE" id="PS50928"/>
    </source>
</evidence>
<sequence length="344" mass="38938">MVGFVMRRFLYMVPILCIVTLIIFLLMYFQPGNIVDKLCGLSCPKDRRVVLEKKYGLDQPWFVQYGKWISGVLPIAISAEPPYVQFKEPDFGWSPGRTMPAWQALVSENRWLYTLLLITVGMLFSWAIAVPIGIYSATHKYSAADHSFTFLGFLGLSIPNFILGLSFFWVMVGLLKVGNIDPFFQMGGFLNPECQGKPLTLYCGLNFLWHFMPAVLILTAANTAAIIRYMRGSLLDVLDMEYVQTARAKGLTERIVIYKHAVRNAINPLISMLGFWIPVMLEGALIIAWVFNLPQIERTFLEAIENRDNTVVMTGLFVFSIILLLGNLVADILLALSDPKIRYD</sequence>
<name>A0A1F5UR41_FRAXR</name>
<comment type="caution">
    <text evidence="9">The sequence shown here is derived from an EMBL/GenBank/DDBJ whole genome shotgun (WGS) entry which is preliminary data.</text>
</comment>